<dbReference type="PANTHER" id="PTHR30185">
    <property type="entry name" value="CRYPTIC BETA-GLUCOSIDE BGL OPERON ANTITERMINATOR"/>
    <property type="match status" value="1"/>
</dbReference>
<dbReference type="PANTHER" id="PTHR30185:SF15">
    <property type="entry name" value="CRYPTIC BETA-GLUCOSIDE BGL OPERON ANTITERMINATOR"/>
    <property type="match status" value="1"/>
</dbReference>
<dbReference type="InterPro" id="IPR011608">
    <property type="entry name" value="PRD"/>
</dbReference>
<dbReference type="InterPro" id="IPR036634">
    <property type="entry name" value="PRD_sf"/>
</dbReference>
<dbReference type="GO" id="GO:0006355">
    <property type="term" value="P:regulation of DNA-templated transcription"/>
    <property type="evidence" value="ECO:0007669"/>
    <property type="project" value="InterPro"/>
</dbReference>
<accession>A0AAW7IGJ2</accession>
<evidence type="ECO:0000256" key="1">
    <source>
        <dbReference type="ARBA" id="ARBA00022737"/>
    </source>
</evidence>
<dbReference type="SMART" id="SM01061">
    <property type="entry name" value="CAT_RBD"/>
    <property type="match status" value="1"/>
</dbReference>
<dbReference type="SUPFAM" id="SSF50151">
    <property type="entry name" value="SacY-like RNA-binding domain"/>
    <property type="match status" value="1"/>
</dbReference>
<dbReference type="Gene3D" id="1.10.1790.10">
    <property type="entry name" value="PRD domain"/>
    <property type="match status" value="2"/>
</dbReference>
<evidence type="ECO:0000313" key="4">
    <source>
        <dbReference type="Proteomes" id="UP001234602"/>
    </source>
</evidence>
<dbReference type="GO" id="GO:0003723">
    <property type="term" value="F:RNA binding"/>
    <property type="evidence" value="ECO:0007669"/>
    <property type="project" value="InterPro"/>
</dbReference>
<evidence type="ECO:0000259" key="2">
    <source>
        <dbReference type="PROSITE" id="PS51372"/>
    </source>
</evidence>
<dbReference type="Proteomes" id="UP001234602">
    <property type="component" value="Unassembled WGS sequence"/>
</dbReference>
<reference evidence="3" key="1">
    <citation type="submission" date="2023-06" db="EMBL/GenBank/DDBJ databases">
        <title>Comparative genomics of Bacillaceae isolates and their secondary metabolite potential.</title>
        <authorList>
            <person name="Song L."/>
            <person name="Nielsen L.J."/>
            <person name="Mohite O."/>
            <person name="Xu X."/>
            <person name="Weber T."/>
            <person name="Kovacs A.T."/>
        </authorList>
    </citation>
    <scope>NUCLEOTIDE SEQUENCE</scope>
    <source>
        <strain evidence="3">D8_B_37</strain>
    </source>
</reference>
<dbReference type="SUPFAM" id="SSF63520">
    <property type="entry name" value="PTS-regulatory domain, PRD"/>
    <property type="match status" value="2"/>
</dbReference>
<dbReference type="InterPro" id="IPR050661">
    <property type="entry name" value="BglG_antiterminators"/>
</dbReference>
<dbReference type="RefSeq" id="WP_289319171.1">
    <property type="nucleotide sequence ID" value="NZ_JAUCEY010000007.1"/>
</dbReference>
<dbReference type="PROSITE" id="PS51372">
    <property type="entry name" value="PRD_2"/>
    <property type="match status" value="2"/>
</dbReference>
<dbReference type="Gene3D" id="2.30.24.10">
    <property type="entry name" value="CAT RNA-binding domain"/>
    <property type="match status" value="1"/>
</dbReference>
<dbReference type="InterPro" id="IPR004341">
    <property type="entry name" value="CAT_RNA-bd_dom"/>
</dbReference>
<organism evidence="3 4">
    <name type="scientific">Peribacillus simplex</name>
    <dbReference type="NCBI Taxonomy" id="1478"/>
    <lineage>
        <taxon>Bacteria</taxon>
        <taxon>Bacillati</taxon>
        <taxon>Bacillota</taxon>
        <taxon>Bacilli</taxon>
        <taxon>Bacillales</taxon>
        <taxon>Bacillaceae</taxon>
        <taxon>Peribacillus</taxon>
    </lineage>
</organism>
<keyword evidence="1" id="KW-0677">Repeat</keyword>
<dbReference type="InterPro" id="IPR036650">
    <property type="entry name" value="CAT_RNA-bd_dom_sf"/>
</dbReference>
<name>A0AAW7IGJ2_9BACI</name>
<protein>
    <submittedName>
        <fullName evidence="3">PRD domain-containing protein</fullName>
    </submittedName>
</protein>
<sequence>MKAIKKINNNVVLAVNDQKEEVFVVGKGLGFKKTPFDLDDSSDEIEKVFVQKNNMKYYNLFESIPINIILLVEEIISDGKKLLGCELNEGLIISLSDHINGALERQADGSELSYTFQWEIKHIYPTEMQVGLNALKLIKRELEIQLPDSEASFIALHFVNAQLNQIDFTETSKITRVIKDILSIVKYHYRIKIDEESINYSRFVTHLRYFLLRLINNETLSKSTINLHELLKSDSTEELACIDKIRKYLKENYNWYCSNEEKLYLIIHLQRMTKNL</sequence>
<comment type="caution">
    <text evidence="3">The sequence shown here is derived from an EMBL/GenBank/DDBJ whole genome shotgun (WGS) entry which is preliminary data.</text>
</comment>
<evidence type="ECO:0000313" key="3">
    <source>
        <dbReference type="EMBL" id="MDM5450992.1"/>
    </source>
</evidence>
<dbReference type="Pfam" id="PF03123">
    <property type="entry name" value="CAT_RBD"/>
    <property type="match status" value="1"/>
</dbReference>
<dbReference type="AlphaFoldDB" id="A0AAW7IGJ2"/>
<dbReference type="EMBL" id="JAUCEY010000007">
    <property type="protein sequence ID" value="MDM5450992.1"/>
    <property type="molecule type" value="Genomic_DNA"/>
</dbReference>
<proteinExistence type="predicted"/>
<feature type="domain" description="PRD" evidence="2">
    <location>
        <begin position="63"/>
        <end position="168"/>
    </location>
</feature>
<gene>
    <name evidence="3" type="ORF">QUF89_01825</name>
</gene>
<dbReference type="Pfam" id="PF00874">
    <property type="entry name" value="PRD"/>
    <property type="match status" value="2"/>
</dbReference>
<feature type="domain" description="PRD" evidence="2">
    <location>
        <begin position="169"/>
        <end position="276"/>
    </location>
</feature>